<reference evidence="1 2" key="1">
    <citation type="submission" date="2013-01" db="EMBL/GenBank/DDBJ databases">
        <authorList>
            <person name="Harkins D.M."/>
            <person name="Durkin A.S."/>
            <person name="Brinkac L.M."/>
            <person name="Haft D.H."/>
            <person name="Selengut J.D."/>
            <person name="Sanka R."/>
            <person name="DePew J."/>
            <person name="Purushe J."/>
            <person name="Tulsiani S.M."/>
            <person name="Graham G.C."/>
            <person name="Burns M.-A."/>
            <person name="Dohnt M.F."/>
            <person name="Smythe L.D."/>
            <person name="McKay D.B."/>
            <person name="Craig S.B."/>
            <person name="Vinetz J.M."/>
            <person name="Sutton G.G."/>
            <person name="Nierman W.C."/>
            <person name="Fouts D.E."/>
        </authorList>
    </citation>
    <scope>NUCLEOTIDE SEQUENCE [LARGE SCALE GENOMIC DNA]</scope>
    <source>
        <strain evidence="1 2">LT2116</strain>
    </source>
</reference>
<protein>
    <submittedName>
        <fullName evidence="1">Uncharacterized protein</fullName>
    </submittedName>
</protein>
<dbReference type="Proteomes" id="UP000011770">
    <property type="component" value="Unassembled WGS sequence"/>
</dbReference>
<dbReference type="AlphaFoldDB" id="M3FHW8"/>
<accession>M3FHW8</accession>
<gene>
    <name evidence="1" type="ORF">LEP1GSC188_4888</name>
</gene>
<evidence type="ECO:0000313" key="1">
    <source>
        <dbReference type="EMBL" id="EMF80037.1"/>
    </source>
</evidence>
<dbReference type="EMBL" id="AHOR02000065">
    <property type="protein sequence ID" value="EMF80037.1"/>
    <property type="molecule type" value="Genomic_DNA"/>
</dbReference>
<organism evidence="1 2">
    <name type="scientific">Leptospira weilii serovar Topaz str. LT2116</name>
    <dbReference type="NCBI Taxonomy" id="1088540"/>
    <lineage>
        <taxon>Bacteria</taxon>
        <taxon>Pseudomonadati</taxon>
        <taxon>Spirochaetota</taxon>
        <taxon>Spirochaetia</taxon>
        <taxon>Leptospirales</taxon>
        <taxon>Leptospiraceae</taxon>
        <taxon>Leptospira</taxon>
    </lineage>
</organism>
<name>M3FHW8_9LEPT</name>
<comment type="caution">
    <text evidence="1">The sequence shown here is derived from an EMBL/GenBank/DDBJ whole genome shotgun (WGS) entry which is preliminary data.</text>
</comment>
<sequence>MAKPSDVSSTSLIFKKNSKNKLYPGSVQALYPNLKIRGLS</sequence>
<evidence type="ECO:0000313" key="2">
    <source>
        <dbReference type="Proteomes" id="UP000011770"/>
    </source>
</evidence>
<proteinExistence type="predicted"/>